<dbReference type="Proteomes" id="UP000642993">
    <property type="component" value="Unassembled WGS sequence"/>
</dbReference>
<sequence length="79" mass="8905">MLGWDGAGWSWMMLMPVVWIALLAVLVWAMIVLIRSGASDPSAPTAEQLLDRRLVNGEIDPEEYSALRRRLRGQRRAKG</sequence>
<evidence type="ECO:0008006" key="4">
    <source>
        <dbReference type="Google" id="ProtNLM"/>
    </source>
</evidence>
<feature type="transmembrane region" description="Helical" evidence="1">
    <location>
        <begin position="12"/>
        <end position="34"/>
    </location>
</feature>
<comment type="caution">
    <text evidence="2">The sequence shown here is derived from an EMBL/GenBank/DDBJ whole genome shotgun (WGS) entry which is preliminary data.</text>
</comment>
<accession>A0A927JCJ0</accession>
<keyword evidence="1" id="KW-1133">Transmembrane helix</keyword>
<evidence type="ECO:0000256" key="1">
    <source>
        <dbReference type="SAM" id="Phobius"/>
    </source>
</evidence>
<evidence type="ECO:0000313" key="3">
    <source>
        <dbReference type="Proteomes" id="UP000642993"/>
    </source>
</evidence>
<keyword evidence="3" id="KW-1185">Reference proteome</keyword>
<dbReference type="AlphaFoldDB" id="A0A927JCJ0"/>
<organism evidence="2 3">
    <name type="scientific">Lolliginicoccus lacisalsi</name>
    <dbReference type="NCBI Taxonomy" id="2742202"/>
    <lineage>
        <taxon>Bacteria</taxon>
        <taxon>Bacillati</taxon>
        <taxon>Actinomycetota</taxon>
        <taxon>Actinomycetes</taxon>
        <taxon>Mycobacteriales</taxon>
        <taxon>Hoyosellaceae</taxon>
        <taxon>Lolliginicoccus</taxon>
    </lineage>
</organism>
<proteinExistence type="predicted"/>
<dbReference type="EMBL" id="JACYWE010000005">
    <property type="protein sequence ID" value="MBD8506771.1"/>
    <property type="molecule type" value="Genomic_DNA"/>
</dbReference>
<keyword evidence="1" id="KW-0472">Membrane</keyword>
<keyword evidence="1" id="KW-0812">Transmembrane</keyword>
<gene>
    <name evidence="2" type="ORF">HT102_09755</name>
</gene>
<name>A0A927JCJ0_9ACTN</name>
<evidence type="ECO:0000313" key="2">
    <source>
        <dbReference type="EMBL" id="MBD8506771.1"/>
    </source>
</evidence>
<reference evidence="2" key="1">
    <citation type="submission" date="2020-09" db="EMBL/GenBank/DDBJ databases">
        <title>Hoyosella lacisalsi sp. nov., a halotolerant actinobacterium isolated from soil of Lake Gudzhirganskoe.</title>
        <authorList>
            <person name="Yang Q."/>
            <person name="Guo P.Y."/>
            <person name="Liu S.W."/>
            <person name="Li F.N."/>
            <person name="Sun C.H."/>
        </authorList>
    </citation>
    <scope>NUCLEOTIDE SEQUENCE</scope>
    <source>
        <strain evidence="2">G463</strain>
    </source>
</reference>
<protein>
    <recommendedName>
        <fullName evidence="4">SHOCT domain-containing protein</fullName>
    </recommendedName>
</protein>